<dbReference type="CDD" id="cd04301">
    <property type="entry name" value="NAT_SF"/>
    <property type="match status" value="1"/>
</dbReference>
<reference evidence="5 6" key="2">
    <citation type="submission" date="2019-09" db="EMBL/GenBank/DDBJ databases">
        <title>Mesorhizobium sp. MaA-C15 isolated from Microcystis aeruginosa.</title>
        <authorList>
            <person name="Jeong S.E."/>
            <person name="Jin H.M."/>
            <person name="Jeon C.O."/>
        </authorList>
    </citation>
    <scope>NUCLEOTIDE SEQUENCE [LARGE SCALE GENOMIC DNA]</scope>
    <source>
        <strain evidence="5 6">MaA-C15</strain>
    </source>
</reference>
<dbReference type="Pfam" id="PF00583">
    <property type="entry name" value="Acetyltransf_1"/>
    <property type="match status" value="1"/>
</dbReference>
<accession>A0A5D4H1Q8</accession>
<evidence type="ECO:0000313" key="5">
    <source>
        <dbReference type="EMBL" id="TYR32770.1"/>
    </source>
</evidence>
<dbReference type="GO" id="GO:0003700">
    <property type="term" value="F:DNA-binding transcription factor activity"/>
    <property type="evidence" value="ECO:0007669"/>
    <property type="project" value="InterPro"/>
</dbReference>
<evidence type="ECO:0000259" key="3">
    <source>
        <dbReference type="PROSITE" id="PS50995"/>
    </source>
</evidence>
<proteinExistence type="predicted"/>
<dbReference type="PROSITE" id="PS50995">
    <property type="entry name" value="HTH_MARR_2"/>
    <property type="match status" value="1"/>
</dbReference>
<evidence type="ECO:0000313" key="6">
    <source>
        <dbReference type="Proteomes" id="UP000323258"/>
    </source>
</evidence>
<dbReference type="InterPro" id="IPR050832">
    <property type="entry name" value="Bact_Acetyltransf"/>
</dbReference>
<dbReference type="InterPro" id="IPR016181">
    <property type="entry name" value="Acyl_CoA_acyltransferase"/>
</dbReference>
<gene>
    <name evidence="5" type="ORF">FY036_09715</name>
</gene>
<evidence type="ECO:0000259" key="4">
    <source>
        <dbReference type="PROSITE" id="PS51186"/>
    </source>
</evidence>
<name>A0A5D4H1Q8_9HYPH</name>
<protein>
    <submittedName>
        <fullName evidence="5">GNAT family N-acetyltransferase</fullName>
    </submittedName>
</protein>
<dbReference type="PANTHER" id="PTHR43877:SF2">
    <property type="entry name" value="AMINOALKYLPHOSPHONATE N-ACETYLTRANSFERASE-RELATED"/>
    <property type="match status" value="1"/>
</dbReference>
<dbReference type="AlphaFoldDB" id="A0A5D4H1Q8"/>
<organism evidence="5 6">
    <name type="scientific">Neoaquamicrobium microcysteis</name>
    <dbReference type="NCBI Taxonomy" id="2682781"/>
    <lineage>
        <taxon>Bacteria</taxon>
        <taxon>Pseudomonadati</taxon>
        <taxon>Pseudomonadota</taxon>
        <taxon>Alphaproteobacteria</taxon>
        <taxon>Hyphomicrobiales</taxon>
        <taxon>Phyllobacteriaceae</taxon>
        <taxon>Neoaquamicrobium</taxon>
    </lineage>
</organism>
<evidence type="ECO:0000256" key="1">
    <source>
        <dbReference type="ARBA" id="ARBA00022679"/>
    </source>
</evidence>
<feature type="domain" description="N-acetyltransferase" evidence="4">
    <location>
        <begin position="143"/>
        <end position="293"/>
    </location>
</feature>
<dbReference type="Gene3D" id="3.40.630.30">
    <property type="match status" value="1"/>
</dbReference>
<sequence length="297" mass="33348">MDIYQSQRVRSFNRRVTLRTGLLDGSYLGRGRPLGQARLLFEIGPHGADLSALRDRLSLDSGYMSRLLKSLASQGLVAIEDDPEDRRRRRLTLTPRGFEEWHAYDRMSDEFAYSLLQPLSDAQRQRLVSAMAEVETLMAAASVSIAPESADSQDARVCVEAYFRELSERFEEGFDPDNGGYAGTPTPDDESMFLVARLDGLAVGCGMLKKLDTETAEIKRMWVSPDARGLGIARRLLESLETLAAGSNVQRIRLDTNRSLGEAQALYGKAGYEAIERYNDNPYADFWFEKVLETRKT</sequence>
<dbReference type="PANTHER" id="PTHR43877">
    <property type="entry name" value="AMINOALKYLPHOSPHONATE N-ACETYLTRANSFERASE-RELATED-RELATED"/>
    <property type="match status" value="1"/>
</dbReference>
<dbReference type="OrthoDB" id="273614at2"/>
<dbReference type="InterPro" id="IPR036390">
    <property type="entry name" value="WH_DNA-bd_sf"/>
</dbReference>
<dbReference type="InterPro" id="IPR000835">
    <property type="entry name" value="HTH_MarR-typ"/>
</dbReference>
<dbReference type="Gene3D" id="1.10.10.10">
    <property type="entry name" value="Winged helix-like DNA-binding domain superfamily/Winged helix DNA-binding domain"/>
    <property type="match status" value="1"/>
</dbReference>
<dbReference type="EMBL" id="VSZS01000061">
    <property type="protein sequence ID" value="TYR32770.1"/>
    <property type="molecule type" value="Genomic_DNA"/>
</dbReference>
<dbReference type="SUPFAM" id="SSF46785">
    <property type="entry name" value="Winged helix' DNA-binding domain"/>
    <property type="match status" value="1"/>
</dbReference>
<dbReference type="Pfam" id="PF12802">
    <property type="entry name" value="MarR_2"/>
    <property type="match status" value="1"/>
</dbReference>
<dbReference type="InterPro" id="IPR000182">
    <property type="entry name" value="GNAT_dom"/>
</dbReference>
<dbReference type="Proteomes" id="UP000323258">
    <property type="component" value="Unassembled WGS sequence"/>
</dbReference>
<comment type="caution">
    <text evidence="5">The sequence shown here is derived from an EMBL/GenBank/DDBJ whole genome shotgun (WGS) entry which is preliminary data.</text>
</comment>
<evidence type="ECO:0000256" key="2">
    <source>
        <dbReference type="ARBA" id="ARBA00023315"/>
    </source>
</evidence>
<feature type="domain" description="HTH marR-type" evidence="3">
    <location>
        <begin position="1"/>
        <end position="136"/>
    </location>
</feature>
<keyword evidence="2" id="KW-0012">Acyltransferase</keyword>
<keyword evidence="6" id="KW-1185">Reference proteome</keyword>
<dbReference type="SMART" id="SM00347">
    <property type="entry name" value="HTH_MARR"/>
    <property type="match status" value="1"/>
</dbReference>
<reference evidence="5 6" key="1">
    <citation type="submission" date="2019-08" db="EMBL/GenBank/DDBJ databases">
        <authorList>
            <person name="Seo Y.L."/>
        </authorList>
    </citation>
    <scope>NUCLEOTIDE SEQUENCE [LARGE SCALE GENOMIC DNA]</scope>
    <source>
        <strain evidence="5 6">MaA-C15</strain>
    </source>
</reference>
<dbReference type="RefSeq" id="WP_148914533.1">
    <property type="nucleotide sequence ID" value="NZ_VSZS01000061.1"/>
</dbReference>
<dbReference type="SUPFAM" id="SSF55729">
    <property type="entry name" value="Acyl-CoA N-acyltransferases (Nat)"/>
    <property type="match status" value="1"/>
</dbReference>
<dbReference type="GO" id="GO:0016747">
    <property type="term" value="F:acyltransferase activity, transferring groups other than amino-acyl groups"/>
    <property type="evidence" value="ECO:0007669"/>
    <property type="project" value="InterPro"/>
</dbReference>
<dbReference type="PROSITE" id="PS51186">
    <property type="entry name" value="GNAT"/>
    <property type="match status" value="1"/>
</dbReference>
<dbReference type="InterPro" id="IPR036388">
    <property type="entry name" value="WH-like_DNA-bd_sf"/>
</dbReference>
<keyword evidence="1 5" id="KW-0808">Transferase</keyword>